<dbReference type="Pfam" id="PF24628">
    <property type="entry name" value="DUF7627"/>
    <property type="match status" value="1"/>
</dbReference>
<dbReference type="AlphaFoldDB" id="A0A915J7R0"/>
<organism evidence="2 3">
    <name type="scientific">Romanomermis culicivorax</name>
    <name type="common">Nematode worm</name>
    <dbReference type="NCBI Taxonomy" id="13658"/>
    <lineage>
        <taxon>Eukaryota</taxon>
        <taxon>Metazoa</taxon>
        <taxon>Ecdysozoa</taxon>
        <taxon>Nematoda</taxon>
        <taxon>Enoplea</taxon>
        <taxon>Dorylaimia</taxon>
        <taxon>Mermithida</taxon>
        <taxon>Mermithoidea</taxon>
        <taxon>Mermithidae</taxon>
        <taxon>Romanomermis</taxon>
    </lineage>
</organism>
<protein>
    <recommendedName>
        <fullName evidence="1">DUF7627 domain-containing protein</fullName>
    </recommendedName>
</protein>
<evidence type="ECO:0000259" key="1">
    <source>
        <dbReference type="Pfam" id="PF24628"/>
    </source>
</evidence>
<keyword evidence="2" id="KW-1185">Reference proteome</keyword>
<dbReference type="WBParaSite" id="nRc.2.0.1.t22498-RA">
    <property type="protein sequence ID" value="nRc.2.0.1.t22498-RA"/>
    <property type="gene ID" value="nRc.2.0.1.g22498"/>
</dbReference>
<dbReference type="Proteomes" id="UP000887565">
    <property type="component" value="Unplaced"/>
</dbReference>
<reference evidence="3" key="1">
    <citation type="submission" date="2022-11" db="UniProtKB">
        <authorList>
            <consortium name="WormBaseParasite"/>
        </authorList>
    </citation>
    <scope>IDENTIFICATION</scope>
</reference>
<dbReference type="InterPro" id="IPR056044">
    <property type="entry name" value="DUF7627"/>
</dbReference>
<evidence type="ECO:0000313" key="2">
    <source>
        <dbReference type="Proteomes" id="UP000887565"/>
    </source>
</evidence>
<proteinExistence type="predicted"/>
<evidence type="ECO:0000313" key="3">
    <source>
        <dbReference type="WBParaSite" id="nRc.2.0.1.t22498-RA"/>
    </source>
</evidence>
<accession>A0A915J7R0</accession>
<feature type="domain" description="DUF7627" evidence="1">
    <location>
        <begin position="43"/>
        <end position="241"/>
    </location>
</feature>
<name>A0A915J7R0_ROMCU</name>
<sequence>MNEEEISGSSSNSPAFGAISNLDNLIRKYDQFRGQDKSFRAINNIIQRILQDDSISSTHQEKWDTILDVILKYVLSAPNIYLKLTVDIFSHFLTDNAFQLSLSNRLRVKTVESLFISLTDEEDYESEHFGEPDNMSKVRNFCKLIARLLINNWSSENQLFAHNALTSLSISAVHTWLDVINKYNGNRMSEIEDNGCHLETCCFCLIQIVNHSGRKLWLNWPDLVDRMYCIIKSTIVVNNGLVSE</sequence>